<proteinExistence type="predicted"/>
<evidence type="ECO:0000313" key="1">
    <source>
        <dbReference type="Proteomes" id="UP000887579"/>
    </source>
</evidence>
<name>A0AC34GP98_9BILA</name>
<protein>
    <submittedName>
        <fullName evidence="2">Uncharacterized protein</fullName>
    </submittedName>
</protein>
<reference evidence="2" key="1">
    <citation type="submission" date="2022-11" db="UniProtKB">
        <authorList>
            <consortium name="WormBaseParasite"/>
        </authorList>
    </citation>
    <scope>IDENTIFICATION</scope>
</reference>
<dbReference type="WBParaSite" id="ES5_v2.g613.t1">
    <property type="protein sequence ID" value="ES5_v2.g613.t1"/>
    <property type="gene ID" value="ES5_v2.g613"/>
</dbReference>
<dbReference type="Proteomes" id="UP000887579">
    <property type="component" value="Unplaced"/>
</dbReference>
<sequence length="99" mass="10474">MNPDNKDPDSVGRKNPDGKGEEKPPEGPGNNDPSTFGRFAPEQHNIDLKQKVDNQAKKDLHGDMNPPDFKPPPHFQHGPGRGGHGGGGPSSFGGIGPSF</sequence>
<organism evidence="1 2">
    <name type="scientific">Panagrolaimus sp. ES5</name>
    <dbReference type="NCBI Taxonomy" id="591445"/>
    <lineage>
        <taxon>Eukaryota</taxon>
        <taxon>Metazoa</taxon>
        <taxon>Ecdysozoa</taxon>
        <taxon>Nematoda</taxon>
        <taxon>Chromadorea</taxon>
        <taxon>Rhabditida</taxon>
        <taxon>Tylenchina</taxon>
        <taxon>Panagrolaimomorpha</taxon>
        <taxon>Panagrolaimoidea</taxon>
        <taxon>Panagrolaimidae</taxon>
        <taxon>Panagrolaimus</taxon>
    </lineage>
</organism>
<evidence type="ECO:0000313" key="2">
    <source>
        <dbReference type="WBParaSite" id="ES5_v2.g613.t1"/>
    </source>
</evidence>
<accession>A0AC34GP98</accession>